<dbReference type="AlphaFoldDB" id="A0A9P5U8R6"/>
<dbReference type="OrthoDB" id="5340910at2759"/>
<feature type="transmembrane region" description="Helical" evidence="1">
    <location>
        <begin position="20"/>
        <end position="43"/>
    </location>
</feature>
<proteinExistence type="predicted"/>
<name>A0A9P5U8R6_9AGAR</name>
<evidence type="ECO:0000313" key="3">
    <source>
        <dbReference type="Proteomes" id="UP000772434"/>
    </source>
</evidence>
<keyword evidence="1" id="KW-1133">Transmembrane helix</keyword>
<comment type="caution">
    <text evidence="2">The sequence shown here is derived from an EMBL/GenBank/DDBJ whole genome shotgun (WGS) entry which is preliminary data.</text>
</comment>
<dbReference type="EMBL" id="JADNRY010000053">
    <property type="protein sequence ID" value="KAF9069213.1"/>
    <property type="molecule type" value="Genomic_DNA"/>
</dbReference>
<accession>A0A9P5U8R6</accession>
<protein>
    <recommendedName>
        <fullName evidence="4">SH3 domain-containing protein</fullName>
    </recommendedName>
</protein>
<gene>
    <name evidence="2" type="ORF">BDP27DRAFT_1294023</name>
</gene>
<keyword evidence="1" id="KW-0812">Transmembrane</keyword>
<evidence type="ECO:0008006" key="4">
    <source>
        <dbReference type="Google" id="ProtNLM"/>
    </source>
</evidence>
<keyword evidence="1" id="KW-0472">Membrane</keyword>
<evidence type="ECO:0000256" key="1">
    <source>
        <dbReference type="SAM" id="Phobius"/>
    </source>
</evidence>
<sequence>MPVLAHRDDTSDDDNSSTLNSLLIAGIAVIGAIVVGLSTWLIIRQLRIRSRNKRENARGAAFLSVRGVVREGGEKATSPMPLNNFSRDQLTPSIILPDKVLVRPSPPAPPADIVEYHRQSGNFPRPSFARPFSFALKAGIDAAPRPQSGASWISFLSASGSGVSRFSVMSSTSSIDNTPTTGTVRKIRQVFNPILPDELLVNLGEKLTVVQSFDDGWCVVGKEGNGTFAQPKSLFKQNEPSANVEIGVVPAWCFLKPVVGLKGERPIRSSSLGITVQMEGPAFSSREEIISWSNF</sequence>
<keyword evidence="3" id="KW-1185">Reference proteome</keyword>
<dbReference type="Proteomes" id="UP000772434">
    <property type="component" value="Unassembled WGS sequence"/>
</dbReference>
<reference evidence="2" key="1">
    <citation type="submission" date="2020-11" db="EMBL/GenBank/DDBJ databases">
        <authorList>
            <consortium name="DOE Joint Genome Institute"/>
            <person name="Ahrendt S."/>
            <person name="Riley R."/>
            <person name="Andreopoulos W."/>
            <person name="Labutti K."/>
            <person name="Pangilinan J."/>
            <person name="Ruiz-Duenas F.J."/>
            <person name="Barrasa J.M."/>
            <person name="Sanchez-Garcia M."/>
            <person name="Camarero S."/>
            <person name="Miyauchi S."/>
            <person name="Serrano A."/>
            <person name="Linde D."/>
            <person name="Babiker R."/>
            <person name="Drula E."/>
            <person name="Ayuso-Fernandez I."/>
            <person name="Pacheco R."/>
            <person name="Padilla G."/>
            <person name="Ferreira P."/>
            <person name="Barriuso J."/>
            <person name="Kellner H."/>
            <person name="Castanera R."/>
            <person name="Alfaro M."/>
            <person name="Ramirez L."/>
            <person name="Pisabarro A.G."/>
            <person name="Kuo A."/>
            <person name="Tritt A."/>
            <person name="Lipzen A."/>
            <person name="He G."/>
            <person name="Yan M."/>
            <person name="Ng V."/>
            <person name="Cullen D."/>
            <person name="Martin F."/>
            <person name="Rosso M.-N."/>
            <person name="Henrissat B."/>
            <person name="Hibbett D."/>
            <person name="Martinez A.T."/>
            <person name="Grigoriev I.V."/>
        </authorList>
    </citation>
    <scope>NUCLEOTIDE SEQUENCE</scope>
    <source>
        <strain evidence="2">AH 40177</strain>
    </source>
</reference>
<evidence type="ECO:0000313" key="2">
    <source>
        <dbReference type="EMBL" id="KAF9069213.1"/>
    </source>
</evidence>
<organism evidence="2 3">
    <name type="scientific">Rhodocollybia butyracea</name>
    <dbReference type="NCBI Taxonomy" id="206335"/>
    <lineage>
        <taxon>Eukaryota</taxon>
        <taxon>Fungi</taxon>
        <taxon>Dikarya</taxon>
        <taxon>Basidiomycota</taxon>
        <taxon>Agaricomycotina</taxon>
        <taxon>Agaricomycetes</taxon>
        <taxon>Agaricomycetidae</taxon>
        <taxon>Agaricales</taxon>
        <taxon>Marasmiineae</taxon>
        <taxon>Omphalotaceae</taxon>
        <taxon>Rhodocollybia</taxon>
    </lineage>
</organism>